<evidence type="ECO:0000256" key="2">
    <source>
        <dbReference type="ARBA" id="ARBA00007951"/>
    </source>
</evidence>
<comment type="similarity">
    <text evidence="2">Belongs to the glycosyl hydrolase 29 family.</text>
</comment>
<dbReference type="STRING" id="111015.AXF14_07895"/>
<dbReference type="OrthoDB" id="5526311at2"/>
<comment type="function">
    <text evidence="1">Alpha-L-fucosidase is responsible for hydrolyzing the alpha-1,6-linked fucose joined to the reducing-end N-acetylglucosamine of the carbohydrate moieties of glycoproteins.</text>
</comment>
<organism evidence="9 10">
    <name type="scientific">Actinomyces radicidentis</name>
    <dbReference type="NCBI Taxonomy" id="111015"/>
    <lineage>
        <taxon>Bacteria</taxon>
        <taxon>Bacillati</taxon>
        <taxon>Actinomycetota</taxon>
        <taxon>Actinomycetes</taxon>
        <taxon>Actinomycetales</taxon>
        <taxon>Actinomycetaceae</taxon>
        <taxon>Actinomyces</taxon>
    </lineage>
</organism>
<dbReference type="SMART" id="SM00812">
    <property type="entry name" value="Alpha_L_fucos"/>
    <property type="match status" value="1"/>
</dbReference>
<proteinExistence type="inferred from homology"/>
<dbReference type="GO" id="GO:0004560">
    <property type="term" value="F:alpha-L-fucosidase activity"/>
    <property type="evidence" value="ECO:0007669"/>
    <property type="project" value="InterPro"/>
</dbReference>
<keyword evidence="10" id="KW-1185">Reference proteome</keyword>
<dbReference type="Pfam" id="PF01120">
    <property type="entry name" value="Alpha_L_fucos"/>
    <property type="match status" value="1"/>
</dbReference>
<dbReference type="GO" id="GO:0005764">
    <property type="term" value="C:lysosome"/>
    <property type="evidence" value="ECO:0007669"/>
    <property type="project" value="TreeGrafter"/>
</dbReference>
<keyword evidence="5 9" id="KW-0378">Hydrolase</keyword>
<evidence type="ECO:0000259" key="8">
    <source>
        <dbReference type="Pfam" id="PF01120"/>
    </source>
</evidence>
<dbReference type="InterPro" id="IPR017853">
    <property type="entry name" value="GH"/>
</dbReference>
<sequence>MSEDNLTPAALEAAGALGGSPDPGYTWPIEPEVRANLEAWRDMKFGVIIHWGIYSAIGQGGSWSLHRDDLGWFTDPPADWNGTDAAYQDWYYDQARTFVGEEFDASEWARLCADAGMRYCVFTTKHHDGFCMYDSHYTNLKSTSESSGLRRDVLREVCDAFREEGLTMGAYFSLADWSRAEYWDRALPIRDRFHNYDIAARPRAWERFKDFTRDQLEEVVEGYGPFNMVWLDAGWVREPHEPIGMEKIAATLRAHDPGLMIVHREVHGPFENYRTPEQEIPDDILHYPWESCMTLQREWCAMSRDEASKPVEEIVANLVRIVARGGNYLLGIGLDATGHMPDSVRDSLERIGTWMTACGEGVYGTRVPEDPPQVESLDGAISWYLTEKPQEAGTALYAFGIPAEGRELDATSLRVDRPVGAVTLLGSDGRSLALDESSGRIEVPASPTQGAVGLRIELA</sequence>
<dbReference type="GO" id="GO:0016139">
    <property type="term" value="P:glycoside catabolic process"/>
    <property type="evidence" value="ECO:0007669"/>
    <property type="project" value="TreeGrafter"/>
</dbReference>
<dbReference type="KEGG" id="ard:AXF14_07895"/>
<feature type="site" description="May be important for catalysis" evidence="7">
    <location>
        <position position="292"/>
    </location>
</feature>
<dbReference type="PRINTS" id="PR00741">
    <property type="entry name" value="GLHYDRLASE29"/>
</dbReference>
<dbReference type="InterPro" id="IPR057739">
    <property type="entry name" value="Glyco_hydro_29_N"/>
</dbReference>
<gene>
    <name evidence="9" type="ORF">AXF14_07895</name>
</gene>
<evidence type="ECO:0000256" key="3">
    <source>
        <dbReference type="ARBA" id="ARBA00012662"/>
    </source>
</evidence>
<feature type="domain" description="Glycoside hydrolase family 29 N-terminal" evidence="8">
    <location>
        <begin position="24"/>
        <end position="360"/>
    </location>
</feature>
<dbReference type="EC" id="3.2.1.51" evidence="3"/>
<dbReference type="Proteomes" id="UP000065220">
    <property type="component" value="Chromosome"/>
</dbReference>
<dbReference type="InterPro" id="IPR000933">
    <property type="entry name" value="Glyco_hydro_29"/>
</dbReference>
<dbReference type="InterPro" id="IPR016286">
    <property type="entry name" value="FUC_metazoa-typ"/>
</dbReference>
<protein>
    <recommendedName>
        <fullName evidence="3">alpha-L-fucosidase</fullName>
        <ecNumber evidence="3">3.2.1.51</ecNumber>
    </recommendedName>
</protein>
<dbReference type="PIRSF" id="PIRSF001092">
    <property type="entry name" value="Alpha-L-fucosidase"/>
    <property type="match status" value="1"/>
</dbReference>
<accession>A0A0X8JF71</accession>
<evidence type="ECO:0000313" key="10">
    <source>
        <dbReference type="Proteomes" id="UP000065220"/>
    </source>
</evidence>
<dbReference type="EMBL" id="CP014228">
    <property type="protein sequence ID" value="AMD87521.1"/>
    <property type="molecule type" value="Genomic_DNA"/>
</dbReference>
<evidence type="ECO:0000256" key="7">
    <source>
        <dbReference type="PIRSR" id="PIRSR001092-1"/>
    </source>
</evidence>
<keyword evidence="4" id="KW-0732">Signal</keyword>
<evidence type="ECO:0000256" key="4">
    <source>
        <dbReference type="ARBA" id="ARBA00022729"/>
    </source>
</evidence>
<dbReference type="SUPFAM" id="SSF51445">
    <property type="entry name" value="(Trans)glycosidases"/>
    <property type="match status" value="1"/>
</dbReference>
<reference evidence="10" key="1">
    <citation type="submission" date="2016-02" db="EMBL/GenBank/DDBJ databases">
        <authorList>
            <person name="Holder M.E."/>
            <person name="Ajami N.J."/>
            <person name="Petrosino J.F."/>
        </authorList>
    </citation>
    <scope>NUCLEOTIDE SEQUENCE [LARGE SCALE GENOMIC DNA]</scope>
    <source>
        <strain evidence="10">CCUG 36733</strain>
    </source>
</reference>
<dbReference type="PANTHER" id="PTHR10030:SF37">
    <property type="entry name" value="ALPHA-L-FUCOSIDASE-RELATED"/>
    <property type="match status" value="1"/>
</dbReference>
<dbReference type="PANTHER" id="PTHR10030">
    <property type="entry name" value="ALPHA-L-FUCOSIDASE"/>
    <property type="match status" value="1"/>
</dbReference>
<dbReference type="AlphaFoldDB" id="A0A0X8JF71"/>
<dbReference type="GO" id="GO:0006004">
    <property type="term" value="P:fucose metabolic process"/>
    <property type="evidence" value="ECO:0007669"/>
    <property type="project" value="InterPro"/>
</dbReference>
<evidence type="ECO:0000256" key="6">
    <source>
        <dbReference type="ARBA" id="ARBA00023295"/>
    </source>
</evidence>
<evidence type="ECO:0000313" key="9">
    <source>
        <dbReference type="EMBL" id="AMD87521.1"/>
    </source>
</evidence>
<evidence type="ECO:0000256" key="1">
    <source>
        <dbReference type="ARBA" id="ARBA00004071"/>
    </source>
</evidence>
<dbReference type="Gene3D" id="3.20.20.80">
    <property type="entry name" value="Glycosidases"/>
    <property type="match status" value="1"/>
</dbReference>
<evidence type="ECO:0000256" key="5">
    <source>
        <dbReference type="ARBA" id="ARBA00022801"/>
    </source>
</evidence>
<name>A0A0X8JF71_ACTRD</name>
<dbReference type="RefSeq" id="WP_067942264.1">
    <property type="nucleotide sequence ID" value="NZ_CP014228.1"/>
</dbReference>
<keyword evidence="6" id="KW-0326">Glycosidase</keyword>